<proteinExistence type="predicted"/>
<reference evidence="1" key="2">
    <citation type="journal article" date="2015" name="Fish Shellfish Immunol.">
        <title>Early steps in the European eel (Anguilla anguilla)-Vibrio vulnificus interaction in the gills: Role of the RtxA13 toxin.</title>
        <authorList>
            <person name="Callol A."/>
            <person name="Pajuelo D."/>
            <person name="Ebbesson L."/>
            <person name="Teles M."/>
            <person name="MacKenzie S."/>
            <person name="Amaro C."/>
        </authorList>
    </citation>
    <scope>NUCLEOTIDE SEQUENCE</scope>
</reference>
<dbReference type="AlphaFoldDB" id="A0A0E9SI66"/>
<sequence length="21" mass="2484">MVQMLGSLFDWFILGCVWQPL</sequence>
<reference evidence="1" key="1">
    <citation type="submission" date="2014-11" db="EMBL/GenBank/DDBJ databases">
        <authorList>
            <person name="Amaro Gonzalez C."/>
        </authorList>
    </citation>
    <scope>NUCLEOTIDE SEQUENCE</scope>
</reference>
<dbReference type="EMBL" id="GBXM01068227">
    <property type="protein sequence ID" value="JAH40350.1"/>
    <property type="molecule type" value="Transcribed_RNA"/>
</dbReference>
<dbReference type="EMBL" id="GBXM01038496">
    <property type="protein sequence ID" value="JAH70081.1"/>
    <property type="molecule type" value="Transcribed_RNA"/>
</dbReference>
<organism evidence="1">
    <name type="scientific">Anguilla anguilla</name>
    <name type="common">European freshwater eel</name>
    <name type="synonym">Muraena anguilla</name>
    <dbReference type="NCBI Taxonomy" id="7936"/>
    <lineage>
        <taxon>Eukaryota</taxon>
        <taxon>Metazoa</taxon>
        <taxon>Chordata</taxon>
        <taxon>Craniata</taxon>
        <taxon>Vertebrata</taxon>
        <taxon>Euteleostomi</taxon>
        <taxon>Actinopterygii</taxon>
        <taxon>Neopterygii</taxon>
        <taxon>Teleostei</taxon>
        <taxon>Anguilliformes</taxon>
        <taxon>Anguillidae</taxon>
        <taxon>Anguilla</taxon>
    </lineage>
</organism>
<protein>
    <submittedName>
        <fullName evidence="1">Uncharacterized protein</fullName>
    </submittedName>
</protein>
<name>A0A0E9SI66_ANGAN</name>
<accession>A0A0E9SI66</accession>
<evidence type="ECO:0000313" key="1">
    <source>
        <dbReference type="EMBL" id="JAH40350.1"/>
    </source>
</evidence>